<keyword evidence="3" id="KW-1185">Reference proteome</keyword>
<reference evidence="2 3" key="1">
    <citation type="submission" date="2020-03" db="EMBL/GenBank/DDBJ databases">
        <title>Bradyrhizobium diversity isolated from nodules of Indigofera sp.</title>
        <authorList>
            <person name="Klepa M."/>
            <person name="Helene L."/>
            <person name="Hungria M."/>
        </authorList>
    </citation>
    <scope>NUCLEOTIDE SEQUENCE [LARGE SCALE GENOMIC DNA]</scope>
    <source>
        <strain evidence="2 3">WSM 1791</strain>
    </source>
</reference>
<keyword evidence="1" id="KW-0732">Signal</keyword>
<evidence type="ECO:0008006" key="4">
    <source>
        <dbReference type="Google" id="ProtNLM"/>
    </source>
</evidence>
<name>A0A7Y4LUK6_9BRAD</name>
<protein>
    <recommendedName>
        <fullName evidence="4">Lectin-like protein BA14k</fullName>
    </recommendedName>
</protein>
<comment type="caution">
    <text evidence="2">The sequence shown here is derived from an EMBL/GenBank/DDBJ whole genome shotgun (WGS) entry which is preliminary data.</text>
</comment>
<dbReference type="AlphaFoldDB" id="A0A7Y4LUK6"/>
<accession>A0A7Y4LUK6</accession>
<sequence>MTKSGILAAAAVLASALASPATAQEVIRDPGYCAQFYPNANCQNKGPGNPYTGSYQRQVYRDQAYRDQAYRDRTWRDSYNRYDSGFWPGDVAAGVVGGAVGTAAAIATAPVAAARAPIGGDEYARRNGFVCTPGTWFRGDDGRRHPCQ</sequence>
<feature type="chain" id="PRO_5030854606" description="Lectin-like protein BA14k" evidence="1">
    <location>
        <begin position="24"/>
        <end position="148"/>
    </location>
</feature>
<evidence type="ECO:0000313" key="3">
    <source>
        <dbReference type="Proteomes" id="UP000544122"/>
    </source>
</evidence>
<dbReference type="EMBL" id="JAAVLX010000002">
    <property type="protein sequence ID" value="NOJ38805.1"/>
    <property type="molecule type" value="Genomic_DNA"/>
</dbReference>
<gene>
    <name evidence="2" type="ORF">HCN58_04120</name>
</gene>
<dbReference type="RefSeq" id="WP_171578105.1">
    <property type="nucleotide sequence ID" value="NZ_JAAVLX010000002.1"/>
</dbReference>
<proteinExistence type="predicted"/>
<evidence type="ECO:0000256" key="1">
    <source>
        <dbReference type="SAM" id="SignalP"/>
    </source>
</evidence>
<dbReference type="Proteomes" id="UP000544122">
    <property type="component" value="Unassembled WGS sequence"/>
</dbReference>
<organism evidence="2 3">
    <name type="scientific">Bradyrhizobium australiense</name>
    <dbReference type="NCBI Taxonomy" id="2721161"/>
    <lineage>
        <taxon>Bacteria</taxon>
        <taxon>Pseudomonadati</taxon>
        <taxon>Pseudomonadota</taxon>
        <taxon>Alphaproteobacteria</taxon>
        <taxon>Hyphomicrobiales</taxon>
        <taxon>Nitrobacteraceae</taxon>
        <taxon>Bradyrhizobium</taxon>
    </lineage>
</organism>
<feature type="signal peptide" evidence="1">
    <location>
        <begin position="1"/>
        <end position="23"/>
    </location>
</feature>
<evidence type="ECO:0000313" key="2">
    <source>
        <dbReference type="EMBL" id="NOJ38805.1"/>
    </source>
</evidence>